<dbReference type="EMBL" id="CAEZUM010000037">
    <property type="protein sequence ID" value="CAB4600740.1"/>
    <property type="molecule type" value="Genomic_DNA"/>
</dbReference>
<gene>
    <name evidence="5" type="ORF">UFOPK1824_00687</name>
</gene>
<evidence type="ECO:0000256" key="3">
    <source>
        <dbReference type="ARBA" id="ARBA00022729"/>
    </source>
</evidence>
<dbReference type="AlphaFoldDB" id="A0A6J6GKK3"/>
<feature type="domain" description="Periplasmic binding protein" evidence="4">
    <location>
        <begin position="68"/>
        <end position="342"/>
    </location>
</feature>
<comment type="similarity">
    <text evidence="2">Belongs to the bacterial solute-binding protein 2 family.</text>
</comment>
<dbReference type="Gene3D" id="3.40.50.2300">
    <property type="match status" value="2"/>
</dbReference>
<dbReference type="SUPFAM" id="SSF53822">
    <property type="entry name" value="Periplasmic binding protein-like I"/>
    <property type="match status" value="1"/>
</dbReference>
<accession>A0A6J6GKK3</accession>
<dbReference type="PANTHER" id="PTHR46847:SF1">
    <property type="entry name" value="D-ALLOSE-BINDING PERIPLASMIC PROTEIN-RELATED"/>
    <property type="match status" value="1"/>
</dbReference>
<evidence type="ECO:0000256" key="1">
    <source>
        <dbReference type="ARBA" id="ARBA00004196"/>
    </source>
</evidence>
<proteinExistence type="inferred from homology"/>
<dbReference type="PANTHER" id="PTHR46847">
    <property type="entry name" value="D-ALLOSE-BINDING PERIPLASMIC PROTEIN-RELATED"/>
    <property type="match status" value="1"/>
</dbReference>
<dbReference type="InterPro" id="IPR025997">
    <property type="entry name" value="SBP_2_dom"/>
</dbReference>
<dbReference type="Pfam" id="PF13407">
    <property type="entry name" value="Peripla_BP_4"/>
    <property type="match status" value="1"/>
</dbReference>
<protein>
    <submittedName>
        <fullName evidence="5">Unannotated protein</fullName>
    </submittedName>
</protein>
<keyword evidence="3" id="KW-0732">Signal</keyword>
<evidence type="ECO:0000313" key="5">
    <source>
        <dbReference type="EMBL" id="CAB4600740.1"/>
    </source>
</evidence>
<sequence>MKSTIKTKTLILAVIASLVTLTMTGSAANAIGTLKQDALTGTSATVDTAATDAAIRKLVNGRTIKLGFAPPILSEAYTIAQQGAWNQMKDYETRYGVKWVWTEEAPLNNAHSGVETTGFIQNYVAKKYDAVFVCSAAPAAVMQQLYKQGSAKGVEFYQFNSTEQLNQKSQATDATAGLSSVSNISYDNRWQSGALAAQYIAKQLNGKGEIIMILGPAGSDWTKLREQGFRAVIKKFPGLKIVGAADGGYVRDKGLTAAADLLTKYPKINAIYGENEDMALGASAAIDAARLKHWDGKSGIITIGADGLVSGMDEIRKGNLTATVNVGYADMGRTMIRTMFAHKVLGMDVAKFIRVPTVIVDKSNVDIFQSQIKAELATKVKY</sequence>
<evidence type="ECO:0000256" key="2">
    <source>
        <dbReference type="ARBA" id="ARBA00007639"/>
    </source>
</evidence>
<dbReference type="CDD" id="cd01536">
    <property type="entry name" value="PBP1_ABC_sugar_binding-like"/>
    <property type="match status" value="1"/>
</dbReference>
<organism evidence="5">
    <name type="scientific">freshwater metagenome</name>
    <dbReference type="NCBI Taxonomy" id="449393"/>
    <lineage>
        <taxon>unclassified sequences</taxon>
        <taxon>metagenomes</taxon>
        <taxon>ecological metagenomes</taxon>
    </lineage>
</organism>
<evidence type="ECO:0000259" key="4">
    <source>
        <dbReference type="Pfam" id="PF13407"/>
    </source>
</evidence>
<comment type="subcellular location">
    <subcellularLocation>
        <location evidence="1">Cell envelope</location>
    </subcellularLocation>
</comment>
<name>A0A6J6GKK3_9ZZZZ</name>
<reference evidence="5" key="1">
    <citation type="submission" date="2020-05" db="EMBL/GenBank/DDBJ databases">
        <authorList>
            <person name="Chiriac C."/>
            <person name="Salcher M."/>
            <person name="Ghai R."/>
            <person name="Kavagutti S V."/>
        </authorList>
    </citation>
    <scope>NUCLEOTIDE SEQUENCE</scope>
</reference>
<dbReference type="GO" id="GO:0030246">
    <property type="term" value="F:carbohydrate binding"/>
    <property type="evidence" value="ECO:0007669"/>
    <property type="project" value="UniProtKB-ARBA"/>
</dbReference>
<dbReference type="GO" id="GO:0030313">
    <property type="term" value="C:cell envelope"/>
    <property type="evidence" value="ECO:0007669"/>
    <property type="project" value="UniProtKB-SubCell"/>
</dbReference>
<dbReference type="InterPro" id="IPR028082">
    <property type="entry name" value="Peripla_BP_I"/>
</dbReference>